<dbReference type="PRINTS" id="PR00038">
    <property type="entry name" value="HTHLUXR"/>
</dbReference>
<keyword evidence="3" id="KW-0804">Transcription</keyword>
<evidence type="ECO:0000259" key="4">
    <source>
        <dbReference type="PROSITE" id="PS50043"/>
    </source>
</evidence>
<evidence type="ECO:0000256" key="2">
    <source>
        <dbReference type="ARBA" id="ARBA00023125"/>
    </source>
</evidence>
<dbReference type="Gene3D" id="1.10.10.10">
    <property type="entry name" value="Winged helix-like DNA-binding domain superfamily/Winged helix DNA-binding domain"/>
    <property type="match status" value="1"/>
</dbReference>
<evidence type="ECO:0000313" key="6">
    <source>
        <dbReference type="Proteomes" id="UP001589748"/>
    </source>
</evidence>
<protein>
    <submittedName>
        <fullName evidence="5">LuxR family transcriptional regulator</fullName>
    </submittedName>
</protein>
<dbReference type="PANTHER" id="PTHR44688">
    <property type="entry name" value="DNA-BINDING TRANSCRIPTIONAL ACTIVATOR DEVR_DOSR"/>
    <property type="match status" value="1"/>
</dbReference>
<organism evidence="5 6">
    <name type="scientific">Kineococcus gynurae</name>
    <dbReference type="NCBI Taxonomy" id="452979"/>
    <lineage>
        <taxon>Bacteria</taxon>
        <taxon>Bacillati</taxon>
        <taxon>Actinomycetota</taxon>
        <taxon>Actinomycetes</taxon>
        <taxon>Kineosporiales</taxon>
        <taxon>Kineosporiaceae</taxon>
        <taxon>Kineococcus</taxon>
    </lineage>
</organism>
<dbReference type="PANTHER" id="PTHR44688:SF16">
    <property type="entry name" value="DNA-BINDING TRANSCRIPTIONAL ACTIVATOR DEVR_DOSR"/>
    <property type="match status" value="1"/>
</dbReference>
<dbReference type="PROSITE" id="PS50043">
    <property type="entry name" value="HTH_LUXR_2"/>
    <property type="match status" value="1"/>
</dbReference>
<comment type="caution">
    <text evidence="5">The sequence shown here is derived from an EMBL/GenBank/DDBJ whole genome shotgun (WGS) entry which is preliminary data.</text>
</comment>
<dbReference type="EMBL" id="JBHMDM010000004">
    <property type="protein sequence ID" value="MFB9376643.1"/>
    <property type="molecule type" value="Genomic_DNA"/>
</dbReference>
<dbReference type="InterPro" id="IPR000792">
    <property type="entry name" value="Tscrpt_reg_LuxR_C"/>
</dbReference>
<dbReference type="CDD" id="cd06170">
    <property type="entry name" value="LuxR_C_like"/>
    <property type="match status" value="1"/>
</dbReference>
<dbReference type="RefSeq" id="WP_380136018.1">
    <property type="nucleotide sequence ID" value="NZ_JBHLUI010000003.1"/>
</dbReference>
<name>A0ABV5LRI6_9ACTN</name>
<dbReference type="Pfam" id="PF00196">
    <property type="entry name" value="GerE"/>
    <property type="match status" value="1"/>
</dbReference>
<dbReference type="Proteomes" id="UP001589748">
    <property type="component" value="Unassembled WGS sequence"/>
</dbReference>
<sequence>MSEGPRPTTTHDAAQVWTALLADVADGERRVVLETGDGRRVVLVSEAELDRLELAARTRSTVDVELTPREREILSRVASGCSGVAVAAQLGVATNTVAQHLVAIRRKLGVRSSAEAVVAARAAGLISPTAAPGPPAT</sequence>
<reference evidence="5 6" key="1">
    <citation type="submission" date="2024-09" db="EMBL/GenBank/DDBJ databases">
        <authorList>
            <person name="Sun Q."/>
            <person name="Mori K."/>
        </authorList>
    </citation>
    <scope>NUCLEOTIDE SEQUENCE [LARGE SCALE GENOMIC DNA]</scope>
    <source>
        <strain evidence="5 6">TISTR 1856</strain>
    </source>
</reference>
<keyword evidence="6" id="KW-1185">Reference proteome</keyword>
<dbReference type="InterPro" id="IPR016032">
    <property type="entry name" value="Sig_transdc_resp-reg_C-effctor"/>
</dbReference>
<proteinExistence type="predicted"/>
<dbReference type="SUPFAM" id="SSF46894">
    <property type="entry name" value="C-terminal effector domain of the bipartite response regulators"/>
    <property type="match status" value="1"/>
</dbReference>
<keyword evidence="1" id="KW-0805">Transcription regulation</keyword>
<evidence type="ECO:0000256" key="1">
    <source>
        <dbReference type="ARBA" id="ARBA00023015"/>
    </source>
</evidence>
<dbReference type="InterPro" id="IPR036388">
    <property type="entry name" value="WH-like_DNA-bd_sf"/>
</dbReference>
<keyword evidence="2" id="KW-0238">DNA-binding</keyword>
<evidence type="ECO:0000256" key="3">
    <source>
        <dbReference type="ARBA" id="ARBA00023163"/>
    </source>
</evidence>
<dbReference type="SMART" id="SM00421">
    <property type="entry name" value="HTH_LUXR"/>
    <property type="match status" value="1"/>
</dbReference>
<gene>
    <name evidence="5" type="ORF">ACFFVI_06650</name>
</gene>
<evidence type="ECO:0000313" key="5">
    <source>
        <dbReference type="EMBL" id="MFB9376643.1"/>
    </source>
</evidence>
<accession>A0ABV5LRI6</accession>
<feature type="domain" description="HTH luxR-type" evidence="4">
    <location>
        <begin position="59"/>
        <end position="124"/>
    </location>
</feature>